<organism evidence="1 2">
    <name type="scientific">Didymella glomerata</name>
    <dbReference type="NCBI Taxonomy" id="749621"/>
    <lineage>
        <taxon>Eukaryota</taxon>
        <taxon>Fungi</taxon>
        <taxon>Dikarya</taxon>
        <taxon>Ascomycota</taxon>
        <taxon>Pezizomycotina</taxon>
        <taxon>Dothideomycetes</taxon>
        <taxon>Pleosporomycetidae</taxon>
        <taxon>Pleosporales</taxon>
        <taxon>Pleosporineae</taxon>
        <taxon>Didymellaceae</taxon>
        <taxon>Didymella</taxon>
    </lineage>
</organism>
<sequence length="421" mass="47345">MAPVILQDELINDASNDNPVAGLKGSLNIKERFKYRLSRLLGRIVTVSDAPDSQSINIYVAPRRGAPSSTKAEDDRARKFITELQDALRRIAWCSAEDLQKEEVSQDLWDLILVHVSPGIHDTITKLRDTFDNNAKKFDAVVTQICGLDDVDEFGSSLDFDLGDLVITLQQLATSYTGTVKQHNELVEFACDLLQHPGVDVRLRCLLGSVFSNSLYDHGAPVPPGSDTYYLFGFTTCRNKKEEGDLADYYRQLLKTNIERTIVFTSINKALEHSTLAGLLRNKAGPNLDKYFPALQQFLAAQPEKRFSAHRLVQFIRDEDNDEPLPCLKRDYGFGLCTQREHVTKLKALYGKVIDKAGPGKLHYACTFGRLPEHAVSTLGFVDPSMRRLLHSDYPNPAVGYDNMQGLEKYMMPLFKRTLRG</sequence>
<accession>A0A9W9C3H8</accession>
<proteinExistence type="predicted"/>
<evidence type="ECO:0000313" key="2">
    <source>
        <dbReference type="Proteomes" id="UP001140562"/>
    </source>
</evidence>
<keyword evidence="2" id="KW-1185">Reference proteome</keyword>
<protein>
    <submittedName>
        <fullName evidence="1">Uncharacterized protein</fullName>
    </submittedName>
</protein>
<evidence type="ECO:0000313" key="1">
    <source>
        <dbReference type="EMBL" id="KAJ4340320.1"/>
    </source>
</evidence>
<reference evidence="1" key="1">
    <citation type="submission" date="2022-10" db="EMBL/GenBank/DDBJ databases">
        <title>Tapping the CABI collections for fungal endophytes: first genome assemblies for Collariella, Neodidymelliopsis, Ascochyta clinopodiicola, Didymella pomorum, Didymosphaeria variabile, Neocosmospora piperis and Neocucurbitaria cava.</title>
        <authorList>
            <person name="Hill R."/>
        </authorList>
    </citation>
    <scope>NUCLEOTIDE SEQUENCE</scope>
    <source>
        <strain evidence="1">IMI 360193</strain>
    </source>
</reference>
<name>A0A9W9C3H8_9PLEO</name>
<dbReference type="AlphaFoldDB" id="A0A9W9C3H8"/>
<dbReference type="Proteomes" id="UP001140562">
    <property type="component" value="Unassembled WGS sequence"/>
</dbReference>
<gene>
    <name evidence="1" type="ORF">N0V87_002612</name>
</gene>
<dbReference type="OrthoDB" id="4851849at2759"/>
<comment type="caution">
    <text evidence="1">The sequence shown here is derived from an EMBL/GenBank/DDBJ whole genome shotgun (WGS) entry which is preliminary data.</text>
</comment>
<dbReference type="EMBL" id="JAPEUV010000017">
    <property type="protein sequence ID" value="KAJ4340320.1"/>
    <property type="molecule type" value="Genomic_DNA"/>
</dbReference>